<comment type="caution">
    <text evidence="1">The sequence shown here is derived from an EMBL/GenBank/DDBJ whole genome shotgun (WGS) entry which is preliminary data.</text>
</comment>
<accession>A0AC61QWF8</accession>
<dbReference type="EMBL" id="SRZB01000045">
    <property type="protein sequence ID" value="TGX96845.1"/>
    <property type="molecule type" value="Genomic_DNA"/>
</dbReference>
<dbReference type="Proteomes" id="UP000307720">
    <property type="component" value="Unassembled WGS sequence"/>
</dbReference>
<reference evidence="1" key="1">
    <citation type="submission" date="2019-04" db="EMBL/GenBank/DDBJ databases">
        <title>Microbes associate with the intestines of laboratory mice.</title>
        <authorList>
            <person name="Navarre W."/>
            <person name="Wong E."/>
            <person name="Huang K."/>
            <person name="Tropini C."/>
            <person name="Ng K."/>
            <person name="Yu B."/>
        </authorList>
    </citation>
    <scope>NUCLEOTIDE SEQUENCE</scope>
    <source>
        <strain evidence="1">NM72_1-8</strain>
    </source>
</reference>
<keyword evidence="2" id="KW-1185">Reference proteome</keyword>
<gene>
    <name evidence="1" type="ORF">E5357_14740</name>
</gene>
<evidence type="ECO:0000313" key="1">
    <source>
        <dbReference type="EMBL" id="TGX96845.1"/>
    </source>
</evidence>
<protein>
    <submittedName>
        <fullName evidence="1">Uncharacterized protein</fullName>
    </submittedName>
</protein>
<sequence>MSNKKKVRILVAGEYYALEIGSETIPISGYKVQGSRGGATELCVRLIGTTNDLELEACLECLRAPGKELFIVTSKAGHALKIGSEMIPVSGYKIQRAADGTTEFSVTITGFSKDSRLKVRFE</sequence>
<proteinExistence type="predicted"/>
<organism evidence="1 2">
    <name type="scientific">Hominisplanchenecus murintestinalis</name>
    <dbReference type="NCBI Taxonomy" id="2941517"/>
    <lineage>
        <taxon>Bacteria</taxon>
        <taxon>Bacillati</taxon>
        <taxon>Bacillota</taxon>
        <taxon>Clostridia</taxon>
        <taxon>Lachnospirales</taxon>
        <taxon>Lachnospiraceae</taxon>
        <taxon>Hominisplanchenecus</taxon>
    </lineage>
</organism>
<evidence type="ECO:0000313" key="2">
    <source>
        <dbReference type="Proteomes" id="UP000307720"/>
    </source>
</evidence>
<name>A0AC61QWF8_9FIRM</name>